<gene>
    <name evidence="1" type="ORF">Pla52o_29810</name>
</gene>
<dbReference type="EMBL" id="SJPT01000004">
    <property type="protein sequence ID" value="TWU23445.1"/>
    <property type="molecule type" value="Genomic_DNA"/>
</dbReference>
<dbReference type="SUPFAM" id="SSF49879">
    <property type="entry name" value="SMAD/FHA domain"/>
    <property type="match status" value="1"/>
</dbReference>
<proteinExistence type="predicted"/>
<sequence length="295" mass="31680">MVAQHGLVTRFGQTEWADFSFPLDSSMAEFHFALDCREKRCVLQSLGAAPTWVNAAEVSQQLLMPGDAIRAGETEFIVSIEGMDESLLAAADDDESGDRGSTDPVAAIAIGMTAVEVCMRLELEDDAPRLARDCSSSLELMQLLAAAGDYRQALRVRAFTLGRRPGIAWGCHLVQETFQDRISDIQQAGLAAAVAWTHSPVQENSLHAEAAAQRADYEGPGGMLAAAAFWSGDNIAPATSPQPVKPDDALASHAVAAALAIAIYHHRTPPIEEQFKHYTMVAAAIESGELKLYDT</sequence>
<dbReference type="CDD" id="cd00060">
    <property type="entry name" value="FHA"/>
    <property type="match status" value="1"/>
</dbReference>
<dbReference type="AlphaFoldDB" id="A0A5C6CHE0"/>
<reference evidence="1 2" key="1">
    <citation type="submission" date="2019-02" db="EMBL/GenBank/DDBJ databases">
        <title>Deep-cultivation of Planctomycetes and their phenomic and genomic characterization uncovers novel biology.</title>
        <authorList>
            <person name="Wiegand S."/>
            <person name="Jogler M."/>
            <person name="Boedeker C."/>
            <person name="Pinto D."/>
            <person name="Vollmers J."/>
            <person name="Rivas-Marin E."/>
            <person name="Kohn T."/>
            <person name="Peeters S.H."/>
            <person name="Heuer A."/>
            <person name="Rast P."/>
            <person name="Oberbeckmann S."/>
            <person name="Bunk B."/>
            <person name="Jeske O."/>
            <person name="Meyerdierks A."/>
            <person name="Storesund J.E."/>
            <person name="Kallscheuer N."/>
            <person name="Luecker S."/>
            <person name="Lage O.M."/>
            <person name="Pohl T."/>
            <person name="Merkel B.J."/>
            <person name="Hornburger P."/>
            <person name="Mueller R.-W."/>
            <person name="Bruemmer F."/>
            <person name="Labrenz M."/>
            <person name="Spormann A.M."/>
            <person name="Op Den Camp H."/>
            <person name="Overmann J."/>
            <person name="Amann R."/>
            <person name="Jetten M.S.M."/>
            <person name="Mascher T."/>
            <person name="Medema M.H."/>
            <person name="Devos D.P."/>
            <person name="Kaster A.-K."/>
            <person name="Ovreas L."/>
            <person name="Rohde M."/>
            <person name="Galperin M.Y."/>
            <person name="Jogler C."/>
        </authorList>
    </citation>
    <scope>NUCLEOTIDE SEQUENCE [LARGE SCALE GENOMIC DNA]</scope>
    <source>
        <strain evidence="1 2">Pla52o</strain>
    </source>
</reference>
<organism evidence="1 2">
    <name type="scientific">Novipirellula galeiformis</name>
    <dbReference type="NCBI Taxonomy" id="2528004"/>
    <lineage>
        <taxon>Bacteria</taxon>
        <taxon>Pseudomonadati</taxon>
        <taxon>Planctomycetota</taxon>
        <taxon>Planctomycetia</taxon>
        <taxon>Pirellulales</taxon>
        <taxon>Pirellulaceae</taxon>
        <taxon>Novipirellula</taxon>
    </lineage>
</organism>
<dbReference type="Gene3D" id="2.60.200.20">
    <property type="match status" value="1"/>
</dbReference>
<comment type="caution">
    <text evidence="1">The sequence shown here is derived from an EMBL/GenBank/DDBJ whole genome shotgun (WGS) entry which is preliminary data.</text>
</comment>
<name>A0A5C6CHE0_9BACT</name>
<protein>
    <recommendedName>
        <fullName evidence="3">FHA domain-containing protein</fullName>
    </recommendedName>
</protein>
<evidence type="ECO:0008006" key="3">
    <source>
        <dbReference type="Google" id="ProtNLM"/>
    </source>
</evidence>
<dbReference type="InterPro" id="IPR053855">
    <property type="entry name" value="DUF6931"/>
</dbReference>
<evidence type="ECO:0000313" key="2">
    <source>
        <dbReference type="Proteomes" id="UP000316304"/>
    </source>
</evidence>
<keyword evidence="2" id="KW-1185">Reference proteome</keyword>
<dbReference type="Proteomes" id="UP000316304">
    <property type="component" value="Unassembled WGS sequence"/>
</dbReference>
<dbReference type="Pfam" id="PF22011">
    <property type="entry name" value="DUF6931"/>
    <property type="match status" value="1"/>
</dbReference>
<evidence type="ECO:0000313" key="1">
    <source>
        <dbReference type="EMBL" id="TWU23445.1"/>
    </source>
</evidence>
<accession>A0A5C6CHE0</accession>
<dbReference type="InterPro" id="IPR008984">
    <property type="entry name" value="SMAD_FHA_dom_sf"/>
</dbReference>